<dbReference type="PANTHER" id="PTHR38779">
    <property type="entry name" value="TYPE II SECRETION SYSTEM PROTEIN I-RELATED"/>
    <property type="match status" value="1"/>
</dbReference>
<dbReference type="PANTHER" id="PTHR38779:SF2">
    <property type="entry name" value="TYPE II SECRETION SYSTEM PROTEIN I-RELATED"/>
    <property type="match status" value="1"/>
</dbReference>
<feature type="transmembrane region" description="Helical" evidence="9">
    <location>
        <begin position="37"/>
        <end position="57"/>
    </location>
</feature>
<dbReference type="GO" id="GO:0015627">
    <property type="term" value="C:type II protein secretion system complex"/>
    <property type="evidence" value="ECO:0007669"/>
    <property type="project" value="UniProtKB-UniRule"/>
</dbReference>
<dbReference type="EMBL" id="JACCKA010000057">
    <property type="protein sequence ID" value="NZA26601.1"/>
    <property type="molecule type" value="Genomic_DNA"/>
</dbReference>
<comment type="PTM">
    <text evidence="9">Cleaved by prepilin peptidase.</text>
</comment>
<dbReference type="InterPro" id="IPR045584">
    <property type="entry name" value="Pilin-like"/>
</dbReference>
<keyword evidence="5 9" id="KW-0997">Cell inner membrane</keyword>
<evidence type="ECO:0000256" key="4">
    <source>
        <dbReference type="ARBA" id="ARBA00022481"/>
    </source>
</evidence>
<evidence type="ECO:0000256" key="5">
    <source>
        <dbReference type="ARBA" id="ARBA00022519"/>
    </source>
</evidence>
<dbReference type="Proteomes" id="UP000578091">
    <property type="component" value="Unassembled WGS sequence"/>
</dbReference>
<evidence type="ECO:0000256" key="1">
    <source>
        <dbReference type="ARBA" id="ARBA00004377"/>
    </source>
</evidence>
<evidence type="ECO:0000256" key="2">
    <source>
        <dbReference type="ARBA" id="ARBA00008358"/>
    </source>
</evidence>
<dbReference type="Pfam" id="PF02501">
    <property type="entry name" value="T2SSI"/>
    <property type="match status" value="1"/>
</dbReference>
<comment type="caution">
    <text evidence="11">The sequence shown here is derived from an EMBL/GenBank/DDBJ whole genome shotgun (WGS) entry which is preliminary data.</text>
</comment>
<evidence type="ECO:0000259" key="10">
    <source>
        <dbReference type="Pfam" id="PF02501"/>
    </source>
</evidence>
<dbReference type="NCBIfam" id="TIGR02532">
    <property type="entry name" value="IV_pilin_GFxxxE"/>
    <property type="match status" value="1"/>
</dbReference>
<evidence type="ECO:0000313" key="11">
    <source>
        <dbReference type="EMBL" id="NZA26601.1"/>
    </source>
</evidence>
<comment type="function">
    <text evidence="9">Component of the type II secretion system required for the energy-dependent secretion of extracellular factors such as proteases and toxins from the periplasm.</text>
</comment>
<evidence type="ECO:0000313" key="12">
    <source>
        <dbReference type="Proteomes" id="UP000578091"/>
    </source>
</evidence>
<comment type="similarity">
    <text evidence="2 9">Belongs to the GSP I family.</text>
</comment>
<feature type="domain" description="Type II secretion system protein GspI C-terminal" evidence="10">
    <location>
        <begin position="71"/>
        <end position="140"/>
    </location>
</feature>
<evidence type="ECO:0000256" key="8">
    <source>
        <dbReference type="ARBA" id="ARBA00023136"/>
    </source>
</evidence>
<organism evidence="11 12">
    <name type="scientific">Luteimonas salinisoli</name>
    <dbReference type="NCBI Taxonomy" id="2752307"/>
    <lineage>
        <taxon>Bacteria</taxon>
        <taxon>Pseudomonadati</taxon>
        <taxon>Pseudomonadota</taxon>
        <taxon>Gammaproteobacteria</taxon>
        <taxon>Lysobacterales</taxon>
        <taxon>Lysobacteraceae</taxon>
        <taxon>Luteimonas</taxon>
    </lineage>
</organism>
<evidence type="ECO:0000256" key="9">
    <source>
        <dbReference type="RuleBase" id="RU368030"/>
    </source>
</evidence>
<dbReference type="GO" id="GO:0015628">
    <property type="term" value="P:protein secretion by the type II secretion system"/>
    <property type="evidence" value="ECO:0007669"/>
    <property type="project" value="UniProtKB-UniRule"/>
</dbReference>
<dbReference type="InterPro" id="IPR003413">
    <property type="entry name" value="T2SS_GspI_C"/>
</dbReference>
<keyword evidence="8 9" id="KW-0472">Membrane</keyword>
<accession>A0A853JBK5</accession>
<keyword evidence="3" id="KW-1003">Cell membrane</keyword>
<dbReference type="Gene3D" id="3.30.1300.30">
    <property type="entry name" value="GSPII I/J protein-like"/>
    <property type="match status" value="1"/>
</dbReference>
<reference evidence="11 12" key="1">
    <citation type="submission" date="2020-07" db="EMBL/GenBank/DDBJ databases">
        <title>Luteimonas sp. SJ-92.</title>
        <authorList>
            <person name="Huang X.-X."/>
            <person name="Xu L."/>
            <person name="Sun J.-Q."/>
        </authorList>
    </citation>
    <scope>NUCLEOTIDE SEQUENCE [LARGE SCALE GENOMIC DNA]</scope>
    <source>
        <strain evidence="11 12">SJ-92</strain>
    </source>
</reference>
<evidence type="ECO:0000256" key="3">
    <source>
        <dbReference type="ARBA" id="ARBA00022475"/>
    </source>
</evidence>
<evidence type="ECO:0000256" key="7">
    <source>
        <dbReference type="ARBA" id="ARBA00022989"/>
    </source>
</evidence>
<dbReference type="InterPro" id="IPR010052">
    <property type="entry name" value="T2SS_protein-GspI"/>
</dbReference>
<keyword evidence="12" id="KW-1185">Reference proteome</keyword>
<comment type="subcellular location">
    <subcellularLocation>
        <location evidence="1 9">Cell inner membrane</location>
        <topology evidence="1 9">Single-pass membrane protein</topology>
    </subcellularLocation>
</comment>
<keyword evidence="4 9" id="KW-0488">Methylation</keyword>
<dbReference type="InterPro" id="IPR012902">
    <property type="entry name" value="N_methyl_site"/>
</dbReference>
<dbReference type="SUPFAM" id="SSF54523">
    <property type="entry name" value="Pili subunits"/>
    <property type="match status" value="1"/>
</dbReference>
<keyword evidence="7 9" id="KW-1133">Transmembrane helix</keyword>
<proteinExistence type="inferred from homology"/>
<name>A0A853JBK5_9GAMM</name>
<keyword evidence="6 9" id="KW-0812">Transmembrane</keyword>
<dbReference type="GO" id="GO:0005886">
    <property type="term" value="C:plasma membrane"/>
    <property type="evidence" value="ECO:0007669"/>
    <property type="project" value="UniProtKB-SubCell"/>
</dbReference>
<dbReference type="NCBIfam" id="TIGR01707">
    <property type="entry name" value="gspI"/>
    <property type="match status" value="1"/>
</dbReference>
<protein>
    <recommendedName>
        <fullName evidence="9">Type II secretion system protein I</fullName>
        <shortName evidence="9">T2SS minor pseudopilin I</shortName>
    </recommendedName>
</protein>
<evidence type="ECO:0000256" key="6">
    <source>
        <dbReference type="ARBA" id="ARBA00022692"/>
    </source>
</evidence>
<dbReference type="PROSITE" id="PS00409">
    <property type="entry name" value="PROKAR_NTER_METHYL"/>
    <property type="match status" value="1"/>
</dbReference>
<gene>
    <name evidence="11" type="primary">gspI</name>
    <name evidence="11" type="ORF">H0E84_09405</name>
</gene>
<sequence length="150" mass="15871">MVGSREAESGSRGRFIGVSRGDGIIVDKAIGSRQRGFSLLEMLVAMAVFGLVVIALLNLSGENTRTTAIVEERVLAGVVAENRAVEAATEPLPALAGATQGSERLGDRDWDWTRTVNATDDAAIVRVEVMVMPAGSDRVAAGTTLFREVQ</sequence>
<comment type="subunit">
    <text evidence="9">Type II secretion is composed of four main components: the outer membrane complex, the inner membrane complex, the cytoplasmic secretion ATPase and the periplasm-spanning pseudopilus.</text>
</comment>
<dbReference type="Pfam" id="PF07963">
    <property type="entry name" value="N_methyl"/>
    <property type="match status" value="1"/>
</dbReference>
<dbReference type="AlphaFoldDB" id="A0A853JBK5"/>